<dbReference type="PANTHER" id="PTHR43777">
    <property type="entry name" value="MOLYBDENUM COFACTOR CYTIDYLYLTRANSFERASE"/>
    <property type="match status" value="1"/>
</dbReference>
<proteinExistence type="predicted"/>
<dbReference type="InterPro" id="IPR025877">
    <property type="entry name" value="MobA-like_NTP_Trfase"/>
</dbReference>
<feature type="domain" description="MobA-like NTP transferase" evidence="1">
    <location>
        <begin position="12"/>
        <end position="178"/>
    </location>
</feature>
<dbReference type="Pfam" id="PF12804">
    <property type="entry name" value="NTP_transf_3"/>
    <property type="match status" value="1"/>
</dbReference>
<evidence type="ECO:0000313" key="3">
    <source>
        <dbReference type="Proteomes" id="UP000315017"/>
    </source>
</evidence>
<dbReference type="KEGG" id="aagg:ETAA8_14540"/>
<dbReference type="InterPro" id="IPR029044">
    <property type="entry name" value="Nucleotide-diphossugar_trans"/>
</dbReference>
<keyword evidence="3" id="KW-1185">Reference proteome</keyword>
<gene>
    <name evidence="2" type="primary">pucB</name>
    <name evidence="2" type="ORF">ETAA8_14540</name>
</gene>
<dbReference type="AlphaFoldDB" id="A0A517Y828"/>
<dbReference type="GO" id="GO:0016779">
    <property type="term" value="F:nucleotidyltransferase activity"/>
    <property type="evidence" value="ECO:0007669"/>
    <property type="project" value="UniProtKB-ARBA"/>
</dbReference>
<dbReference type="Proteomes" id="UP000315017">
    <property type="component" value="Chromosome"/>
</dbReference>
<dbReference type="RefSeq" id="WP_145086841.1">
    <property type="nucleotide sequence ID" value="NZ_CP036274.1"/>
</dbReference>
<sequence>MREEPNHLRAFAIIPAAGESRRMGEPKLLLPLQSKPLIAHTIDAWLTAGLKPLVVVRPNDEALVQVCRERGADVLQPQAPPSEMKVSVQLALQFLDGQFHPGEHDCWLIAPADMPRLSVAIIGRLLQLHCESVASHSTSILVPTIAGKHGHPVLFPWPLSAQVHQLGTNEGVKALLTRNPVREIPCDDLLAQGPQAFADIDTPADYQRFK</sequence>
<protein>
    <submittedName>
        <fullName evidence="2">Purine catabolism protein PucB</fullName>
    </submittedName>
</protein>
<dbReference type="PANTHER" id="PTHR43777:SF1">
    <property type="entry name" value="MOLYBDENUM COFACTOR CYTIDYLYLTRANSFERASE"/>
    <property type="match status" value="1"/>
</dbReference>
<name>A0A517Y828_9BACT</name>
<evidence type="ECO:0000313" key="2">
    <source>
        <dbReference type="EMBL" id="QDU26376.1"/>
    </source>
</evidence>
<dbReference type="OrthoDB" id="285216at2"/>
<organism evidence="2 3">
    <name type="scientific">Anatilimnocola aggregata</name>
    <dbReference type="NCBI Taxonomy" id="2528021"/>
    <lineage>
        <taxon>Bacteria</taxon>
        <taxon>Pseudomonadati</taxon>
        <taxon>Planctomycetota</taxon>
        <taxon>Planctomycetia</taxon>
        <taxon>Pirellulales</taxon>
        <taxon>Pirellulaceae</taxon>
        <taxon>Anatilimnocola</taxon>
    </lineage>
</organism>
<dbReference type="CDD" id="cd04182">
    <property type="entry name" value="GT_2_like_f"/>
    <property type="match status" value="1"/>
</dbReference>
<evidence type="ECO:0000259" key="1">
    <source>
        <dbReference type="Pfam" id="PF12804"/>
    </source>
</evidence>
<reference evidence="2 3" key="1">
    <citation type="submission" date="2019-02" db="EMBL/GenBank/DDBJ databases">
        <title>Deep-cultivation of Planctomycetes and their phenomic and genomic characterization uncovers novel biology.</title>
        <authorList>
            <person name="Wiegand S."/>
            <person name="Jogler M."/>
            <person name="Boedeker C."/>
            <person name="Pinto D."/>
            <person name="Vollmers J."/>
            <person name="Rivas-Marin E."/>
            <person name="Kohn T."/>
            <person name="Peeters S.H."/>
            <person name="Heuer A."/>
            <person name="Rast P."/>
            <person name="Oberbeckmann S."/>
            <person name="Bunk B."/>
            <person name="Jeske O."/>
            <person name="Meyerdierks A."/>
            <person name="Storesund J.E."/>
            <person name="Kallscheuer N."/>
            <person name="Luecker S."/>
            <person name="Lage O.M."/>
            <person name="Pohl T."/>
            <person name="Merkel B.J."/>
            <person name="Hornburger P."/>
            <person name="Mueller R.-W."/>
            <person name="Bruemmer F."/>
            <person name="Labrenz M."/>
            <person name="Spormann A.M."/>
            <person name="Op den Camp H."/>
            <person name="Overmann J."/>
            <person name="Amann R."/>
            <person name="Jetten M.S.M."/>
            <person name="Mascher T."/>
            <person name="Medema M.H."/>
            <person name="Devos D.P."/>
            <person name="Kaster A.-K."/>
            <person name="Ovreas L."/>
            <person name="Rohde M."/>
            <person name="Galperin M.Y."/>
            <person name="Jogler C."/>
        </authorList>
    </citation>
    <scope>NUCLEOTIDE SEQUENCE [LARGE SCALE GENOMIC DNA]</scope>
    <source>
        <strain evidence="2 3">ETA_A8</strain>
    </source>
</reference>
<dbReference type="SUPFAM" id="SSF53448">
    <property type="entry name" value="Nucleotide-diphospho-sugar transferases"/>
    <property type="match status" value="1"/>
</dbReference>
<dbReference type="EMBL" id="CP036274">
    <property type="protein sequence ID" value="QDU26376.1"/>
    <property type="molecule type" value="Genomic_DNA"/>
</dbReference>
<dbReference type="Gene3D" id="3.90.550.10">
    <property type="entry name" value="Spore Coat Polysaccharide Biosynthesis Protein SpsA, Chain A"/>
    <property type="match status" value="1"/>
</dbReference>
<accession>A0A517Y828</accession>